<proteinExistence type="predicted"/>
<dbReference type="SUPFAM" id="SSF56112">
    <property type="entry name" value="Protein kinase-like (PK-like)"/>
    <property type="match status" value="1"/>
</dbReference>
<dbReference type="PROSITE" id="PS00109">
    <property type="entry name" value="PROTEIN_KINASE_TYR"/>
    <property type="match status" value="1"/>
</dbReference>
<dbReference type="Proteomes" id="UP001153069">
    <property type="component" value="Unassembled WGS sequence"/>
</dbReference>
<dbReference type="InterPro" id="IPR011009">
    <property type="entry name" value="Kinase-like_dom_sf"/>
</dbReference>
<dbReference type="GO" id="GO:0005634">
    <property type="term" value="C:nucleus"/>
    <property type="evidence" value="ECO:0007669"/>
    <property type="project" value="TreeGrafter"/>
</dbReference>
<accession>A0A9N8EJV8</accession>
<keyword evidence="4 7" id="KW-0418">Kinase</keyword>
<keyword evidence="3" id="KW-0547">Nucleotide-binding</keyword>
<keyword evidence="5" id="KW-0067">ATP-binding</keyword>
<dbReference type="EMBL" id="CAICTM010001075">
    <property type="protein sequence ID" value="CAB9520144.1"/>
    <property type="molecule type" value="Genomic_DNA"/>
</dbReference>
<keyword evidence="1" id="KW-0723">Serine/threonine-protein kinase</keyword>
<dbReference type="InterPro" id="IPR000719">
    <property type="entry name" value="Prot_kinase_dom"/>
</dbReference>
<feature type="domain" description="Protein kinase" evidence="6">
    <location>
        <begin position="1"/>
        <end position="250"/>
    </location>
</feature>
<dbReference type="PROSITE" id="PS50011">
    <property type="entry name" value="PROTEIN_KINASE_DOM"/>
    <property type="match status" value="1"/>
</dbReference>
<evidence type="ECO:0000313" key="7">
    <source>
        <dbReference type="EMBL" id="CAB9520144.1"/>
    </source>
</evidence>
<dbReference type="PANTHER" id="PTHR24345">
    <property type="entry name" value="SERINE/THREONINE-PROTEIN KINASE PLK"/>
    <property type="match status" value="1"/>
</dbReference>
<evidence type="ECO:0000259" key="6">
    <source>
        <dbReference type="PROSITE" id="PS50011"/>
    </source>
</evidence>
<evidence type="ECO:0000256" key="1">
    <source>
        <dbReference type="ARBA" id="ARBA00022527"/>
    </source>
</evidence>
<sequence length="331" mass="36977">MRGRLQEDPILDVAVTQFLGTDCPNVVKSIRVLKDDDRLYSFIPFYKDGDLFARLVQYAESSGGEAGMPENVARFWFRQVLQSFLHLHSKGVCYRDMSLENFMINDDSLALTDMGLCLRIPYNHSTDPNQTTDIANGSIRRLILPQGTCGKANYLCPEIFENQDAFDPCAIDMWGTGVVLYILLCGFPPYDTPSLGDARFEVIVNGQLIDQLQEWGIHLSEQAGDLLQRLLHCDPKHRLTLAQALEHPWVCLEELERPLVAIAAGPVSSASSSSREELDQLAVSVNYLQTQFLEELSAHGLDRSSNIYAIENLQGPPGVLRKKGKAVFMPS</sequence>
<dbReference type="AlphaFoldDB" id="A0A9N8EJV8"/>
<keyword evidence="2" id="KW-0808">Transferase</keyword>
<gene>
    <name evidence="7" type="ORF">SEMRO_1077_G238650.1</name>
</gene>
<name>A0A9N8EJV8_9STRA</name>
<dbReference type="SMART" id="SM00220">
    <property type="entry name" value="S_TKc"/>
    <property type="match status" value="1"/>
</dbReference>
<dbReference type="PANTHER" id="PTHR24345:SF91">
    <property type="entry name" value="SERINE_THREONINE-PROTEIN KINASE PLK4"/>
    <property type="match status" value="1"/>
</dbReference>
<protein>
    <submittedName>
        <fullName evidence="7">MAP kinase-activated protein kinase 2</fullName>
    </submittedName>
</protein>
<dbReference type="Gene3D" id="1.10.510.10">
    <property type="entry name" value="Transferase(Phosphotransferase) domain 1"/>
    <property type="match status" value="1"/>
</dbReference>
<evidence type="ECO:0000256" key="3">
    <source>
        <dbReference type="ARBA" id="ARBA00022741"/>
    </source>
</evidence>
<dbReference type="OrthoDB" id="541276at2759"/>
<evidence type="ECO:0000256" key="4">
    <source>
        <dbReference type="ARBA" id="ARBA00022777"/>
    </source>
</evidence>
<organism evidence="7 8">
    <name type="scientific">Seminavis robusta</name>
    <dbReference type="NCBI Taxonomy" id="568900"/>
    <lineage>
        <taxon>Eukaryota</taxon>
        <taxon>Sar</taxon>
        <taxon>Stramenopiles</taxon>
        <taxon>Ochrophyta</taxon>
        <taxon>Bacillariophyta</taxon>
        <taxon>Bacillariophyceae</taxon>
        <taxon>Bacillariophycidae</taxon>
        <taxon>Naviculales</taxon>
        <taxon>Naviculaceae</taxon>
        <taxon>Seminavis</taxon>
    </lineage>
</organism>
<dbReference type="GO" id="GO:0005524">
    <property type="term" value="F:ATP binding"/>
    <property type="evidence" value="ECO:0007669"/>
    <property type="project" value="UniProtKB-KW"/>
</dbReference>
<evidence type="ECO:0000313" key="8">
    <source>
        <dbReference type="Proteomes" id="UP001153069"/>
    </source>
</evidence>
<comment type="caution">
    <text evidence="7">The sequence shown here is derived from an EMBL/GenBank/DDBJ whole genome shotgun (WGS) entry which is preliminary data.</text>
</comment>
<reference evidence="7" key="1">
    <citation type="submission" date="2020-06" db="EMBL/GenBank/DDBJ databases">
        <authorList>
            <consortium name="Plant Systems Biology data submission"/>
        </authorList>
    </citation>
    <scope>NUCLEOTIDE SEQUENCE</scope>
    <source>
        <strain evidence="7">D6</strain>
    </source>
</reference>
<evidence type="ECO:0000256" key="2">
    <source>
        <dbReference type="ARBA" id="ARBA00022679"/>
    </source>
</evidence>
<dbReference type="Pfam" id="PF00069">
    <property type="entry name" value="Pkinase"/>
    <property type="match status" value="1"/>
</dbReference>
<dbReference type="InterPro" id="IPR008266">
    <property type="entry name" value="Tyr_kinase_AS"/>
</dbReference>
<keyword evidence="8" id="KW-1185">Reference proteome</keyword>
<dbReference type="GO" id="GO:0004674">
    <property type="term" value="F:protein serine/threonine kinase activity"/>
    <property type="evidence" value="ECO:0007669"/>
    <property type="project" value="UniProtKB-KW"/>
</dbReference>
<evidence type="ECO:0000256" key="5">
    <source>
        <dbReference type="ARBA" id="ARBA00022840"/>
    </source>
</evidence>